<feature type="signal peptide" evidence="1">
    <location>
        <begin position="1"/>
        <end position="20"/>
    </location>
</feature>
<dbReference type="Proteomes" id="UP000322876">
    <property type="component" value="Unassembled WGS sequence"/>
</dbReference>
<sequence length="276" mass="31752">MKKYLSLILLIMFISAVSFASSIEDTLKENLMKNFAKRGLSGIEVSVKIIKQLDNPKGFYFVKVNINDKMRNRQVSQFLISDGEILIPDIINISTGTSLIKEMSFMYDTVDIPTKDLTLMQGSKNAKHVIIKISDFQCPFCRKAYNYLEPKIKDRKDIALYMLNFPLPIHKNAMIYSQVFEAGMIMGHNFADELYSGKFDSKSADEIIKYFAQKTGDEKRFEELVKSKEIKDRIERQKKIAERYGFRATPVLIFDGKKVEGFDKALIDKGLKSFKN</sequence>
<dbReference type="PANTHER" id="PTHR35272">
    <property type="entry name" value="THIOL:DISULFIDE INTERCHANGE PROTEIN DSBC-RELATED"/>
    <property type="match status" value="1"/>
</dbReference>
<organism evidence="3 4">
    <name type="scientific">Deferribacter autotrophicus</name>
    <dbReference type="NCBI Taxonomy" id="500465"/>
    <lineage>
        <taxon>Bacteria</taxon>
        <taxon>Pseudomonadati</taxon>
        <taxon>Deferribacterota</taxon>
        <taxon>Deferribacteres</taxon>
        <taxon>Deferribacterales</taxon>
        <taxon>Deferribacteraceae</taxon>
        <taxon>Deferribacter</taxon>
    </lineage>
</organism>
<dbReference type="InterPro" id="IPR051470">
    <property type="entry name" value="Thiol:disulfide_interchange"/>
</dbReference>
<dbReference type="PANTHER" id="PTHR35272:SF3">
    <property type="entry name" value="THIOL:DISULFIDE INTERCHANGE PROTEIN DSBC"/>
    <property type="match status" value="1"/>
</dbReference>
<evidence type="ECO:0000259" key="2">
    <source>
        <dbReference type="Pfam" id="PF13462"/>
    </source>
</evidence>
<protein>
    <recommendedName>
        <fullName evidence="2">Thioredoxin-like fold domain-containing protein</fullName>
    </recommendedName>
</protein>
<dbReference type="OrthoDB" id="9784686at2"/>
<dbReference type="SUPFAM" id="SSF52833">
    <property type="entry name" value="Thioredoxin-like"/>
    <property type="match status" value="1"/>
</dbReference>
<dbReference type="Pfam" id="PF13462">
    <property type="entry name" value="Thioredoxin_4"/>
    <property type="match status" value="1"/>
</dbReference>
<accession>A0A5A8F626</accession>
<dbReference type="InterPro" id="IPR012336">
    <property type="entry name" value="Thioredoxin-like_fold"/>
</dbReference>
<evidence type="ECO:0000313" key="4">
    <source>
        <dbReference type="Proteomes" id="UP000322876"/>
    </source>
</evidence>
<comment type="caution">
    <text evidence="3">The sequence shown here is derived from an EMBL/GenBank/DDBJ whole genome shotgun (WGS) entry which is preliminary data.</text>
</comment>
<dbReference type="AlphaFoldDB" id="A0A5A8F626"/>
<reference evidence="3 4" key="1">
    <citation type="submission" date="2019-06" db="EMBL/GenBank/DDBJ databases">
        <title>Genomic insights into carbon and energy metabolism of Deferribacter autotrophicus revealed new metabolic traits in the phylum Deferribacteres.</title>
        <authorList>
            <person name="Slobodkin A.I."/>
            <person name="Slobodkina G.B."/>
            <person name="Allioux M."/>
            <person name="Alain K."/>
            <person name="Jebbar M."/>
            <person name="Shadrin V."/>
            <person name="Kublanov I.V."/>
            <person name="Toshchakov S.V."/>
            <person name="Bonch-Osmolovskaya E.A."/>
        </authorList>
    </citation>
    <scope>NUCLEOTIDE SEQUENCE [LARGE SCALE GENOMIC DNA]</scope>
    <source>
        <strain evidence="3 4">SL50</strain>
    </source>
</reference>
<dbReference type="EMBL" id="VFJB01000008">
    <property type="protein sequence ID" value="KAA0257313.1"/>
    <property type="molecule type" value="Genomic_DNA"/>
</dbReference>
<feature type="domain" description="Thioredoxin-like fold" evidence="2">
    <location>
        <begin position="118"/>
        <end position="260"/>
    </location>
</feature>
<keyword evidence="1" id="KW-0732">Signal</keyword>
<keyword evidence="4" id="KW-1185">Reference proteome</keyword>
<dbReference type="RefSeq" id="WP_149266986.1">
    <property type="nucleotide sequence ID" value="NZ_VFJB01000008.1"/>
</dbReference>
<dbReference type="Gene3D" id="3.40.30.10">
    <property type="entry name" value="Glutaredoxin"/>
    <property type="match status" value="1"/>
</dbReference>
<dbReference type="InterPro" id="IPR036249">
    <property type="entry name" value="Thioredoxin-like_sf"/>
</dbReference>
<proteinExistence type="predicted"/>
<gene>
    <name evidence="3" type="ORF">FHQ18_09710</name>
</gene>
<evidence type="ECO:0000256" key="1">
    <source>
        <dbReference type="SAM" id="SignalP"/>
    </source>
</evidence>
<feature type="chain" id="PRO_5022878774" description="Thioredoxin-like fold domain-containing protein" evidence="1">
    <location>
        <begin position="21"/>
        <end position="276"/>
    </location>
</feature>
<name>A0A5A8F626_9BACT</name>
<evidence type="ECO:0000313" key="3">
    <source>
        <dbReference type="EMBL" id="KAA0257313.1"/>
    </source>
</evidence>